<proteinExistence type="predicted"/>
<protein>
    <submittedName>
        <fullName evidence="2">Uncharacterized protein</fullName>
    </submittedName>
</protein>
<reference evidence="2" key="1">
    <citation type="submission" date="2019-01" db="EMBL/GenBank/DDBJ databases">
        <title>Colletotrichum abscissum LGMF1257.</title>
        <authorList>
            <person name="Baroncelli R."/>
        </authorList>
    </citation>
    <scope>NUCLEOTIDE SEQUENCE</scope>
    <source>
        <strain evidence="2">Ca142</strain>
    </source>
</reference>
<comment type="caution">
    <text evidence="2">The sequence shown here is derived from an EMBL/GenBank/DDBJ whole genome shotgun (WGS) entry which is preliminary data.</text>
</comment>
<dbReference type="Proteomes" id="UP001056436">
    <property type="component" value="Unassembled WGS sequence"/>
</dbReference>
<accession>A0A9Q0B3N7</accession>
<feature type="compositionally biased region" description="Low complexity" evidence="1">
    <location>
        <begin position="97"/>
        <end position="123"/>
    </location>
</feature>
<feature type="region of interest" description="Disordered" evidence="1">
    <location>
        <begin position="1"/>
        <end position="44"/>
    </location>
</feature>
<feature type="compositionally biased region" description="Polar residues" evidence="1">
    <location>
        <begin position="1"/>
        <end position="16"/>
    </location>
</feature>
<organism evidence="2 3">
    <name type="scientific">Colletotrichum abscissum</name>
    <dbReference type="NCBI Taxonomy" id="1671311"/>
    <lineage>
        <taxon>Eukaryota</taxon>
        <taxon>Fungi</taxon>
        <taxon>Dikarya</taxon>
        <taxon>Ascomycota</taxon>
        <taxon>Pezizomycotina</taxon>
        <taxon>Sordariomycetes</taxon>
        <taxon>Hypocreomycetidae</taxon>
        <taxon>Glomerellales</taxon>
        <taxon>Glomerellaceae</taxon>
        <taxon>Colletotrichum</taxon>
        <taxon>Colletotrichum acutatum species complex</taxon>
    </lineage>
</organism>
<dbReference type="AlphaFoldDB" id="A0A9Q0B3N7"/>
<sequence length="180" mass="19357">MSGNHSVSGSAGTSDPTRVRGPFDVETPQLSPEQRARLRRESDALRNTVTLVQAGESAMQARLMSQISPHAIRDESGSEGESTAKAMVKTRVEQEVTEAQQQQQQQHQEPQQDQTSEEVSVTSDSEDYESFSNEEKSKGSGSGSGSGGEETGGQESSNKRAAGSDVDDSDDHKRQRASSQ</sequence>
<name>A0A9Q0B3N7_9PEZI</name>
<evidence type="ECO:0000256" key="1">
    <source>
        <dbReference type="SAM" id="MobiDB-lite"/>
    </source>
</evidence>
<feature type="compositionally biased region" description="Gly residues" evidence="1">
    <location>
        <begin position="140"/>
        <end position="151"/>
    </location>
</feature>
<dbReference type="OrthoDB" id="10479890at2759"/>
<keyword evidence="3" id="KW-1185">Reference proteome</keyword>
<gene>
    <name evidence="2" type="ORF">CABS02_03669</name>
</gene>
<evidence type="ECO:0000313" key="3">
    <source>
        <dbReference type="Proteomes" id="UP001056436"/>
    </source>
</evidence>
<dbReference type="EMBL" id="SDAQ01000014">
    <property type="protein sequence ID" value="KAI3555960.1"/>
    <property type="molecule type" value="Genomic_DNA"/>
</dbReference>
<feature type="region of interest" description="Disordered" evidence="1">
    <location>
        <begin position="60"/>
        <end position="180"/>
    </location>
</feature>
<feature type="compositionally biased region" description="Basic and acidic residues" evidence="1">
    <location>
        <begin position="34"/>
        <end position="44"/>
    </location>
</feature>
<evidence type="ECO:0000313" key="2">
    <source>
        <dbReference type="EMBL" id="KAI3555960.1"/>
    </source>
</evidence>